<accession>A0A0F9MX23</accession>
<proteinExistence type="predicted"/>
<feature type="non-terminal residue" evidence="1">
    <location>
        <position position="1"/>
    </location>
</feature>
<evidence type="ECO:0000313" key="1">
    <source>
        <dbReference type="EMBL" id="KKM73787.1"/>
    </source>
</evidence>
<gene>
    <name evidence="1" type="ORF">LCGC14_1407010</name>
</gene>
<organism evidence="1">
    <name type="scientific">marine sediment metagenome</name>
    <dbReference type="NCBI Taxonomy" id="412755"/>
    <lineage>
        <taxon>unclassified sequences</taxon>
        <taxon>metagenomes</taxon>
        <taxon>ecological metagenomes</taxon>
    </lineage>
</organism>
<sequence length="70" mass="8139">VLVKRPRLQNEDCVVICPRPHSWSYIRALAGEIGVVRSWQDQRYWLVAIRGRGSPLALRRDEIELLQRSG</sequence>
<dbReference type="AlphaFoldDB" id="A0A0F9MX23"/>
<protein>
    <submittedName>
        <fullName evidence="1">Uncharacterized protein</fullName>
    </submittedName>
</protein>
<comment type="caution">
    <text evidence="1">The sequence shown here is derived from an EMBL/GenBank/DDBJ whole genome shotgun (WGS) entry which is preliminary data.</text>
</comment>
<dbReference type="EMBL" id="LAZR01009247">
    <property type="protein sequence ID" value="KKM73787.1"/>
    <property type="molecule type" value="Genomic_DNA"/>
</dbReference>
<reference evidence="1" key="1">
    <citation type="journal article" date="2015" name="Nature">
        <title>Complex archaea that bridge the gap between prokaryotes and eukaryotes.</title>
        <authorList>
            <person name="Spang A."/>
            <person name="Saw J.H."/>
            <person name="Jorgensen S.L."/>
            <person name="Zaremba-Niedzwiedzka K."/>
            <person name="Martijn J."/>
            <person name="Lind A.E."/>
            <person name="van Eijk R."/>
            <person name="Schleper C."/>
            <person name="Guy L."/>
            <person name="Ettema T.J."/>
        </authorList>
    </citation>
    <scope>NUCLEOTIDE SEQUENCE</scope>
</reference>
<name>A0A0F9MX23_9ZZZZ</name>